<dbReference type="RefSeq" id="WP_309654627.1">
    <property type="nucleotide sequence ID" value="NZ_JARWAN010000002.1"/>
</dbReference>
<dbReference type="Proteomes" id="UP001254564">
    <property type="component" value="Unassembled WGS sequence"/>
</dbReference>
<gene>
    <name evidence="1" type="ORF">QC823_01655</name>
</gene>
<protein>
    <submittedName>
        <fullName evidence="1">TIGR03643 family protein</fullName>
    </submittedName>
</protein>
<dbReference type="EMBL" id="JARWAN010000002">
    <property type="protein sequence ID" value="MDR5897702.1"/>
    <property type="molecule type" value="Genomic_DNA"/>
</dbReference>
<dbReference type="Pfam" id="PF10985">
    <property type="entry name" value="DUF2805"/>
    <property type="match status" value="1"/>
</dbReference>
<evidence type="ECO:0000313" key="2">
    <source>
        <dbReference type="Proteomes" id="UP001254564"/>
    </source>
</evidence>
<reference evidence="1 2" key="1">
    <citation type="submission" date="2023-04" db="EMBL/GenBank/DDBJ databases">
        <title>A long-awaited taxogenomic arrangement of the family Halomonadaceae.</title>
        <authorList>
            <person name="De La Haba R."/>
            <person name="Chuvochina M."/>
            <person name="Wittouck S."/>
            <person name="Arahal D.R."/>
            <person name="Sanchez-Porro C."/>
            <person name="Hugenholtz P."/>
            <person name="Ventosa A."/>
        </authorList>
    </citation>
    <scope>NUCLEOTIDE SEQUENCE [LARGE SCALE GENOMIC DNA]</scope>
    <source>
        <strain evidence="1 2">DSM 21020</strain>
    </source>
</reference>
<evidence type="ECO:0000313" key="1">
    <source>
        <dbReference type="EMBL" id="MDR5897702.1"/>
    </source>
</evidence>
<keyword evidence="2" id="KW-1185">Reference proteome</keyword>
<sequence length="91" mass="10992">MPNAAIKRFRRLPDDEQSRLIEMAWEDRTPFDAIETLFEFNESDVIQVMRHQLKPSSFRLWRQRVSGRNTKHRALRSPDVIRGYCPTQYKR</sequence>
<dbReference type="InterPro" id="IPR019882">
    <property type="entry name" value="CHP03643"/>
</dbReference>
<accession>A0ABU1H221</accession>
<name>A0ABU1H221_9GAMM</name>
<dbReference type="NCBIfam" id="TIGR03643">
    <property type="entry name" value="TIGR03643 family protein"/>
    <property type="match status" value="1"/>
</dbReference>
<organism evidence="1 2">
    <name type="scientific">Vreelandella vilamensis</name>
    <dbReference type="NCBI Taxonomy" id="531309"/>
    <lineage>
        <taxon>Bacteria</taxon>
        <taxon>Pseudomonadati</taxon>
        <taxon>Pseudomonadota</taxon>
        <taxon>Gammaproteobacteria</taxon>
        <taxon>Oceanospirillales</taxon>
        <taxon>Halomonadaceae</taxon>
        <taxon>Vreelandella</taxon>
    </lineage>
</organism>
<proteinExistence type="predicted"/>
<comment type="caution">
    <text evidence="1">The sequence shown here is derived from an EMBL/GenBank/DDBJ whole genome shotgun (WGS) entry which is preliminary data.</text>
</comment>